<dbReference type="EMBL" id="KN833865">
    <property type="protein sequence ID" value="KIK16176.1"/>
    <property type="molecule type" value="Genomic_DNA"/>
</dbReference>
<sequence>MRRVDCLGQGRWWSGVWVTYPYHNDDIDGDGDNSDAMPWRLNLGLVDPAYRNINI</sequence>
<name>A0A0C9YHL7_9AGAM</name>
<reference evidence="2" key="2">
    <citation type="submission" date="2015-01" db="EMBL/GenBank/DDBJ databases">
        <title>Evolutionary Origins and Diversification of the Mycorrhizal Mutualists.</title>
        <authorList>
            <consortium name="DOE Joint Genome Institute"/>
            <consortium name="Mycorrhizal Genomics Consortium"/>
            <person name="Kohler A."/>
            <person name="Kuo A."/>
            <person name="Nagy L.G."/>
            <person name="Floudas D."/>
            <person name="Copeland A."/>
            <person name="Barry K.W."/>
            <person name="Cichocki N."/>
            <person name="Veneault-Fourrey C."/>
            <person name="LaButti K."/>
            <person name="Lindquist E.A."/>
            <person name="Lipzen A."/>
            <person name="Lundell T."/>
            <person name="Morin E."/>
            <person name="Murat C."/>
            <person name="Riley R."/>
            <person name="Ohm R."/>
            <person name="Sun H."/>
            <person name="Tunlid A."/>
            <person name="Henrissat B."/>
            <person name="Grigoriev I.V."/>
            <person name="Hibbett D.S."/>
            <person name="Martin F."/>
        </authorList>
    </citation>
    <scope>NUCLEOTIDE SEQUENCE [LARGE SCALE GENOMIC DNA]</scope>
    <source>
        <strain evidence="2">441</strain>
    </source>
</reference>
<dbReference type="Proteomes" id="UP000054018">
    <property type="component" value="Unassembled WGS sequence"/>
</dbReference>
<keyword evidence="2" id="KW-1185">Reference proteome</keyword>
<reference evidence="1 2" key="1">
    <citation type="submission" date="2014-04" db="EMBL/GenBank/DDBJ databases">
        <authorList>
            <consortium name="DOE Joint Genome Institute"/>
            <person name="Kuo A."/>
            <person name="Kohler A."/>
            <person name="Costa M.D."/>
            <person name="Nagy L.G."/>
            <person name="Floudas D."/>
            <person name="Copeland A."/>
            <person name="Barry K.W."/>
            <person name="Cichocki N."/>
            <person name="Veneault-Fourrey C."/>
            <person name="LaButti K."/>
            <person name="Lindquist E.A."/>
            <person name="Lipzen A."/>
            <person name="Lundell T."/>
            <person name="Morin E."/>
            <person name="Murat C."/>
            <person name="Sun H."/>
            <person name="Tunlid A."/>
            <person name="Henrissat B."/>
            <person name="Grigoriev I.V."/>
            <person name="Hibbett D.S."/>
            <person name="Martin F."/>
            <person name="Nordberg H.P."/>
            <person name="Cantor M.N."/>
            <person name="Hua S.X."/>
        </authorList>
    </citation>
    <scope>NUCLEOTIDE SEQUENCE [LARGE SCALE GENOMIC DNA]</scope>
    <source>
        <strain evidence="1 2">441</strain>
    </source>
</reference>
<accession>A0A0C9YHL7</accession>
<dbReference type="AlphaFoldDB" id="A0A0C9YHL7"/>
<protein>
    <submittedName>
        <fullName evidence="1">Uncharacterized protein</fullName>
    </submittedName>
</protein>
<organism evidence="1 2">
    <name type="scientific">Pisolithus microcarpus 441</name>
    <dbReference type="NCBI Taxonomy" id="765257"/>
    <lineage>
        <taxon>Eukaryota</taxon>
        <taxon>Fungi</taxon>
        <taxon>Dikarya</taxon>
        <taxon>Basidiomycota</taxon>
        <taxon>Agaricomycotina</taxon>
        <taxon>Agaricomycetes</taxon>
        <taxon>Agaricomycetidae</taxon>
        <taxon>Boletales</taxon>
        <taxon>Sclerodermatineae</taxon>
        <taxon>Pisolithaceae</taxon>
        <taxon>Pisolithus</taxon>
    </lineage>
</organism>
<gene>
    <name evidence="1" type="ORF">PISMIDRAFT_686581</name>
</gene>
<proteinExistence type="predicted"/>
<dbReference type="HOGENOM" id="CLU_3033271_0_0_1"/>
<evidence type="ECO:0000313" key="2">
    <source>
        <dbReference type="Proteomes" id="UP000054018"/>
    </source>
</evidence>
<evidence type="ECO:0000313" key="1">
    <source>
        <dbReference type="EMBL" id="KIK16176.1"/>
    </source>
</evidence>